<dbReference type="GO" id="GO:0035251">
    <property type="term" value="F:UDP-glucosyltransferase activity"/>
    <property type="evidence" value="ECO:0007669"/>
    <property type="project" value="TreeGrafter"/>
</dbReference>
<dbReference type="Proteomes" id="UP000032180">
    <property type="component" value="Chromosome 6"/>
</dbReference>
<dbReference type="PANTHER" id="PTHR48047:SF236">
    <property type="entry name" value="UDP-GLYCOSYLTRANSFERASE 90A1"/>
    <property type="match status" value="1"/>
</dbReference>
<reference evidence="7" key="2">
    <citation type="submission" date="2013-12" db="EMBL/GenBank/DDBJ databases">
        <authorList>
            <person name="Yu Y."/>
            <person name="Lee S."/>
            <person name="de Baynast K."/>
            <person name="Wissotski M."/>
            <person name="Liu L."/>
            <person name="Talag J."/>
            <person name="Goicoechea J."/>
            <person name="Angelova A."/>
            <person name="Jetty R."/>
            <person name="Kudrna D."/>
            <person name="Golser W."/>
            <person name="Rivera L."/>
            <person name="Zhang J."/>
            <person name="Wing R."/>
        </authorList>
    </citation>
    <scope>NUCLEOTIDE SEQUENCE</scope>
</reference>
<dbReference type="EC" id="2.4.1.-" evidence="4"/>
<dbReference type="PROSITE" id="PS00375">
    <property type="entry name" value="UDPGT"/>
    <property type="match status" value="1"/>
</dbReference>
<evidence type="ECO:0000256" key="3">
    <source>
        <dbReference type="RuleBase" id="RU003718"/>
    </source>
</evidence>
<comment type="similarity">
    <text evidence="1 3">Belongs to the UDP-glycosyltransferase family.</text>
</comment>
<dbReference type="HOGENOM" id="CLU_001724_2_2_1"/>
<evidence type="ECO:0000256" key="2">
    <source>
        <dbReference type="ARBA" id="ARBA00022679"/>
    </source>
</evidence>
<proteinExistence type="inferred from homology"/>
<reference evidence="6 7" key="1">
    <citation type="submission" date="2012-08" db="EMBL/GenBank/DDBJ databases">
        <title>Oryza genome evolution.</title>
        <authorList>
            <person name="Wing R.A."/>
        </authorList>
    </citation>
    <scope>NUCLEOTIDE SEQUENCE</scope>
</reference>
<evidence type="ECO:0000259" key="5">
    <source>
        <dbReference type="Pfam" id="PF26168"/>
    </source>
</evidence>
<dbReference type="FunFam" id="3.40.50.2000:FF:000231">
    <property type="entry name" value="Glycosyltransferase"/>
    <property type="match status" value="1"/>
</dbReference>
<dbReference type="Pfam" id="PF26168">
    <property type="entry name" value="Glyco_transf_N"/>
    <property type="match status" value="1"/>
</dbReference>
<dbReference type="PANTHER" id="PTHR48047">
    <property type="entry name" value="GLYCOSYLTRANSFERASE"/>
    <property type="match status" value="1"/>
</dbReference>
<protein>
    <recommendedName>
        <fullName evidence="4">Glycosyltransferase</fullName>
        <ecNumber evidence="4">2.4.1.-</ecNumber>
    </recommendedName>
</protein>
<dbReference type="Pfam" id="PF00201">
    <property type="entry name" value="UDPGT"/>
    <property type="match status" value="1"/>
</dbReference>
<dbReference type="CDD" id="cd03784">
    <property type="entry name" value="GT1_Gtf-like"/>
    <property type="match status" value="1"/>
</dbReference>
<name>A0A0D9WRN4_9ORYZ</name>
<dbReference type="InterPro" id="IPR058980">
    <property type="entry name" value="Glyco_transf_N"/>
</dbReference>
<dbReference type="eggNOG" id="KOG1192">
    <property type="taxonomic scope" value="Eukaryota"/>
</dbReference>
<feature type="domain" description="Glycosyltransferase N-terminal" evidence="5">
    <location>
        <begin position="28"/>
        <end position="271"/>
    </location>
</feature>
<dbReference type="SUPFAM" id="SSF53756">
    <property type="entry name" value="UDP-Glycosyltransferase/glycogen phosphorylase"/>
    <property type="match status" value="1"/>
</dbReference>
<dbReference type="Gene3D" id="3.40.50.2000">
    <property type="entry name" value="Glycogen Phosphorylase B"/>
    <property type="match status" value="2"/>
</dbReference>
<dbReference type="EnsemblPlants" id="LPERR06G16390.1">
    <property type="protein sequence ID" value="LPERR06G16390.1"/>
    <property type="gene ID" value="LPERR06G16390"/>
</dbReference>
<dbReference type="FunFam" id="3.40.50.2000:FF:000186">
    <property type="entry name" value="Glycosyltransferase"/>
    <property type="match status" value="1"/>
</dbReference>
<sequence>MAASANHATNGAATVNGELSDSGYRNHVIIFPFMAKSHTLPLLHFATLLSAHHSGLHVTVLTTPANLAFARAHLPDSVRLVALPFPSLPSLPAGVESTDALPSMSLYLTFLRATTLLRDPFAAFMASLQSSPPPLVLVSDFFLGFTHAVAAGAGVRRVVYHGMSCFSMAICKSLAASPPRQQDGVGEPFHVSRMPGHVTITEEEVPSALAKLADADDPMTRFLIEDVGVSDVRSWGVLVNSFAAVDGDFVAAVESFYDDGARAWLVGPLLPAADDTSERDEEGCLAWLDERAPGSVVYVSFGTQAHVTDEQLDELARGLVQSGHPFLWAVRSDTWSPTVEVGPDVGHIVRGWVPQRSVLAHESVGGFVSHCGWNSTLESLVAGKPVLAWPMIAEQHLNAKYVVDVVGTGERVNSGGSGAVVGRTEVEEKIRRLMDADGEAGQRMRARAAWAQQAARSAVSDGGTSLVAVETLVEELQKSYGVVDKSK</sequence>
<evidence type="ECO:0000256" key="1">
    <source>
        <dbReference type="ARBA" id="ARBA00009995"/>
    </source>
</evidence>
<keyword evidence="2 3" id="KW-0808">Transferase</keyword>
<reference evidence="6" key="3">
    <citation type="submission" date="2015-04" db="UniProtKB">
        <authorList>
            <consortium name="EnsemblPlants"/>
        </authorList>
    </citation>
    <scope>IDENTIFICATION</scope>
</reference>
<organism evidence="6 7">
    <name type="scientific">Leersia perrieri</name>
    <dbReference type="NCBI Taxonomy" id="77586"/>
    <lineage>
        <taxon>Eukaryota</taxon>
        <taxon>Viridiplantae</taxon>
        <taxon>Streptophyta</taxon>
        <taxon>Embryophyta</taxon>
        <taxon>Tracheophyta</taxon>
        <taxon>Spermatophyta</taxon>
        <taxon>Magnoliopsida</taxon>
        <taxon>Liliopsida</taxon>
        <taxon>Poales</taxon>
        <taxon>Poaceae</taxon>
        <taxon>BOP clade</taxon>
        <taxon>Oryzoideae</taxon>
        <taxon>Oryzeae</taxon>
        <taxon>Oryzinae</taxon>
        <taxon>Leersia</taxon>
    </lineage>
</organism>
<keyword evidence="3" id="KW-0328">Glycosyltransferase</keyword>
<evidence type="ECO:0000313" key="6">
    <source>
        <dbReference type="EnsemblPlants" id="LPERR06G16390.1"/>
    </source>
</evidence>
<dbReference type="AlphaFoldDB" id="A0A0D9WRN4"/>
<dbReference type="InterPro" id="IPR035595">
    <property type="entry name" value="UDP_glycos_trans_CS"/>
</dbReference>
<accession>A0A0D9WRN4</accession>
<dbReference type="Gramene" id="LPERR06G16390.1">
    <property type="protein sequence ID" value="LPERR06G16390.1"/>
    <property type="gene ID" value="LPERR06G16390"/>
</dbReference>
<keyword evidence="7" id="KW-1185">Reference proteome</keyword>
<evidence type="ECO:0000313" key="7">
    <source>
        <dbReference type="Proteomes" id="UP000032180"/>
    </source>
</evidence>
<dbReference type="InterPro" id="IPR002213">
    <property type="entry name" value="UDP_glucos_trans"/>
</dbReference>
<evidence type="ECO:0000256" key="4">
    <source>
        <dbReference type="RuleBase" id="RU362057"/>
    </source>
</evidence>